<gene>
    <name evidence="1" type="ORF">PG2093B_1733</name>
</gene>
<dbReference type="EMBL" id="RYUH01000020">
    <property type="protein sequence ID" value="RYQ08055.1"/>
    <property type="molecule type" value="Genomic_DNA"/>
</dbReference>
<evidence type="ECO:0000313" key="2">
    <source>
        <dbReference type="Proteomes" id="UP000292568"/>
    </source>
</evidence>
<accession>A0A4Q5A0J5</accession>
<sequence>MCPFLGQFMKRGGFIPLRFKGFLRGLKSFRKASYLFLGFGQSGSQLAQLTLGLPAILFKTLYTPLRLGLVLQGVNPGLTDILFPIPLADHLGIIVQFPRSAMHANPADF</sequence>
<reference evidence="1 2" key="1">
    <citation type="submission" date="2018-12" db="EMBL/GenBank/DDBJ databases">
        <title>Unveiling genomic diversity among members of the Bifidobacterium pseudolongum species, a widely distributed gut commensal of the animal kingdom.</title>
        <authorList>
            <person name="Lugli G.A."/>
            <person name="Duranti S."/>
            <person name="Albert K."/>
            <person name="Mancabelli L."/>
            <person name="Napoli S."/>
            <person name="Viappiani A."/>
            <person name="Anzalone R."/>
            <person name="Longhi G."/>
            <person name="Milani C."/>
            <person name="Turroni F."/>
            <person name="Alessandri G."/>
            <person name="Sela D.A."/>
            <person name="Van Sinderen D."/>
            <person name="Ventura M."/>
        </authorList>
    </citation>
    <scope>NUCLEOTIDE SEQUENCE [LARGE SCALE GENOMIC DNA]</scope>
    <source>
        <strain evidence="1 2">2093B</strain>
    </source>
</reference>
<dbReference type="AlphaFoldDB" id="A0A4Q5A0J5"/>
<proteinExistence type="predicted"/>
<dbReference type="Proteomes" id="UP000292568">
    <property type="component" value="Unassembled WGS sequence"/>
</dbReference>
<name>A0A4Q5A0J5_9BIFI</name>
<protein>
    <submittedName>
        <fullName evidence="1">Uncharacterized protein</fullName>
    </submittedName>
</protein>
<comment type="caution">
    <text evidence="1">The sequence shown here is derived from an EMBL/GenBank/DDBJ whole genome shotgun (WGS) entry which is preliminary data.</text>
</comment>
<organism evidence="1 2">
    <name type="scientific">Bifidobacterium pseudolongum subsp. globosum</name>
    <dbReference type="NCBI Taxonomy" id="1690"/>
    <lineage>
        <taxon>Bacteria</taxon>
        <taxon>Bacillati</taxon>
        <taxon>Actinomycetota</taxon>
        <taxon>Actinomycetes</taxon>
        <taxon>Bifidobacteriales</taxon>
        <taxon>Bifidobacteriaceae</taxon>
        <taxon>Bifidobacterium</taxon>
    </lineage>
</organism>
<evidence type="ECO:0000313" key="1">
    <source>
        <dbReference type="EMBL" id="RYQ08055.1"/>
    </source>
</evidence>